<feature type="compositionally biased region" description="Basic and acidic residues" evidence="1">
    <location>
        <begin position="9"/>
        <end position="18"/>
    </location>
</feature>
<keyword evidence="3" id="KW-1185">Reference proteome</keyword>
<evidence type="ECO:0000313" key="2">
    <source>
        <dbReference type="EMBL" id="KAK4644351.1"/>
    </source>
</evidence>
<dbReference type="EMBL" id="JAFFGZ010000005">
    <property type="protein sequence ID" value="KAK4644351.1"/>
    <property type="molecule type" value="Genomic_DNA"/>
</dbReference>
<dbReference type="RefSeq" id="XP_062733327.1">
    <property type="nucleotide sequence ID" value="XM_062877545.1"/>
</dbReference>
<protein>
    <submittedName>
        <fullName evidence="2">Cut9-interacting protein scn1</fullName>
    </submittedName>
</protein>
<reference evidence="2 3" key="1">
    <citation type="journal article" date="2023" name="bioRxiv">
        <title>High-quality genome assemblies of four members of thePodospora anserinaspecies complex.</title>
        <authorList>
            <person name="Ament-Velasquez S.L."/>
            <person name="Vogan A.A."/>
            <person name="Wallerman O."/>
            <person name="Hartmann F."/>
            <person name="Gautier V."/>
            <person name="Silar P."/>
            <person name="Giraud T."/>
            <person name="Johannesson H."/>
        </authorList>
    </citation>
    <scope>NUCLEOTIDE SEQUENCE [LARGE SCALE GENOMIC DNA]</scope>
    <source>
        <strain evidence="2 3">CBS 112042</strain>
    </source>
</reference>
<dbReference type="Proteomes" id="UP001322138">
    <property type="component" value="Unassembled WGS sequence"/>
</dbReference>
<feature type="compositionally biased region" description="Basic and acidic residues" evidence="1">
    <location>
        <begin position="191"/>
        <end position="203"/>
    </location>
</feature>
<dbReference type="GeneID" id="87897027"/>
<accession>A0ABR0FK53</accession>
<dbReference type="SUPFAM" id="SSF51556">
    <property type="entry name" value="Metallo-dependent hydrolases"/>
    <property type="match status" value="1"/>
</dbReference>
<dbReference type="InterPro" id="IPR053044">
    <property type="entry name" value="Metallo-hydrolase/TatD-type"/>
</dbReference>
<feature type="region of interest" description="Disordered" evidence="1">
    <location>
        <begin position="1"/>
        <end position="23"/>
    </location>
</feature>
<dbReference type="Pfam" id="PF01026">
    <property type="entry name" value="TatD_DNase"/>
    <property type="match status" value="1"/>
</dbReference>
<evidence type="ECO:0000313" key="3">
    <source>
        <dbReference type="Proteomes" id="UP001322138"/>
    </source>
</evidence>
<comment type="caution">
    <text evidence="2">The sequence shown here is derived from an EMBL/GenBank/DDBJ whole genome shotgun (WGS) entry which is preliminary data.</text>
</comment>
<dbReference type="InterPro" id="IPR001130">
    <property type="entry name" value="TatD-like"/>
</dbReference>
<name>A0ABR0FK53_9PEZI</name>
<sequence length="448" mass="49829">MCGPSEGQSRSHERRSGTDDDGDFPWDLGVCDAHCHPTDTMTSIESISSMRARVLTAMSTRSQDQDLVASVAAEHGIRDRSALVSDCQEASRKIVPAFGWHPWFSHQLFDDTAGNGGNSTYDPSSSSLAEQKAKHYEAVLSSSPDAEFVASLPDPKPLSGFLAKTRQRLEENPLALIGEVGLDKAFRLPSAWKEDEQQERDEGLTPGGREGRLLSPYHVKMPHQTQILTAQLRLAGELGRAASVHGVQAHGVLFDAISALWKGHEKEVVSRRKQKMVAKGAEDFSSSSEEEEDEDDIWAEINGQAPAAKPRQKKYKPKPFPPRICLHSFSGSAQVMKQYLHPAVPATMYFSFSTVINLATAGGKDKFPELVKTCPDDRILIESDLHTAGEDMDYYLEDICRKICEIKKWTLQEGVEKLRKNYEELKPQPRCRDAELLLSVDWPDDKIP</sequence>
<proteinExistence type="predicted"/>
<dbReference type="Gene3D" id="3.20.20.140">
    <property type="entry name" value="Metal-dependent hydrolases"/>
    <property type="match status" value="1"/>
</dbReference>
<evidence type="ECO:0000256" key="1">
    <source>
        <dbReference type="SAM" id="MobiDB-lite"/>
    </source>
</evidence>
<feature type="region of interest" description="Disordered" evidence="1">
    <location>
        <begin position="191"/>
        <end position="213"/>
    </location>
</feature>
<dbReference type="PANTHER" id="PTHR47345:SF1">
    <property type="entry name" value="CUT9-INTERACTING PROTEIN SCN1"/>
    <property type="match status" value="1"/>
</dbReference>
<dbReference type="InterPro" id="IPR032466">
    <property type="entry name" value="Metal_Hydrolase"/>
</dbReference>
<dbReference type="PANTHER" id="PTHR47345">
    <property type="entry name" value="CUT9-INTERACTING PROTEIN SCN1"/>
    <property type="match status" value="1"/>
</dbReference>
<gene>
    <name evidence="2" type="primary">scn1</name>
    <name evidence="2" type="ORF">QC761_304000</name>
</gene>
<organism evidence="2 3">
    <name type="scientific">Podospora bellae-mahoneyi</name>
    <dbReference type="NCBI Taxonomy" id="2093777"/>
    <lineage>
        <taxon>Eukaryota</taxon>
        <taxon>Fungi</taxon>
        <taxon>Dikarya</taxon>
        <taxon>Ascomycota</taxon>
        <taxon>Pezizomycotina</taxon>
        <taxon>Sordariomycetes</taxon>
        <taxon>Sordariomycetidae</taxon>
        <taxon>Sordariales</taxon>
        <taxon>Podosporaceae</taxon>
        <taxon>Podospora</taxon>
    </lineage>
</organism>